<dbReference type="InterPro" id="IPR029063">
    <property type="entry name" value="SAM-dependent_MTases_sf"/>
</dbReference>
<dbReference type="Gene3D" id="3.40.50.150">
    <property type="entry name" value="Vaccinia Virus protein VP39"/>
    <property type="match status" value="1"/>
</dbReference>
<dbReference type="GO" id="GO:0032259">
    <property type="term" value="P:methylation"/>
    <property type="evidence" value="ECO:0007669"/>
    <property type="project" value="UniProtKB-KW"/>
</dbReference>
<evidence type="ECO:0000313" key="3">
    <source>
        <dbReference type="Proteomes" id="UP000807825"/>
    </source>
</evidence>
<accession>A0A9D6V682</accession>
<dbReference type="CDD" id="cd02440">
    <property type="entry name" value="AdoMet_MTases"/>
    <property type="match status" value="1"/>
</dbReference>
<sequence>MAVKAWQLGSPETGIYKFYDWLRNRLNFKLADYLVTNGINSGECRVLEAGSGPAFASSILASHPKVGLGIAVDIDLEALQEARRRDRSLSLVVADLNQLPFRNESIDLCWNSSTIEHLPDPQSALN</sequence>
<dbReference type="AlphaFoldDB" id="A0A9D6V682"/>
<feature type="domain" description="Methyltransferase type 11" evidence="1">
    <location>
        <begin position="47"/>
        <end position="125"/>
    </location>
</feature>
<name>A0A9D6V682_9BACT</name>
<dbReference type="Proteomes" id="UP000807825">
    <property type="component" value="Unassembled WGS sequence"/>
</dbReference>
<evidence type="ECO:0000259" key="1">
    <source>
        <dbReference type="Pfam" id="PF08241"/>
    </source>
</evidence>
<reference evidence="2" key="1">
    <citation type="submission" date="2020-07" db="EMBL/GenBank/DDBJ databases">
        <title>Huge and variable diversity of episymbiotic CPR bacteria and DPANN archaea in groundwater ecosystems.</title>
        <authorList>
            <person name="He C.Y."/>
            <person name="Keren R."/>
            <person name="Whittaker M."/>
            <person name="Farag I.F."/>
            <person name="Doudna J."/>
            <person name="Cate J.H.D."/>
            <person name="Banfield J.F."/>
        </authorList>
    </citation>
    <scope>NUCLEOTIDE SEQUENCE</scope>
    <source>
        <strain evidence="2">NC_groundwater_1664_Pr3_B-0.1um_52_9</strain>
    </source>
</reference>
<keyword evidence="2" id="KW-0808">Transferase</keyword>
<feature type="non-terminal residue" evidence="2">
    <location>
        <position position="126"/>
    </location>
</feature>
<dbReference type="Pfam" id="PF08241">
    <property type="entry name" value="Methyltransf_11"/>
    <property type="match status" value="1"/>
</dbReference>
<dbReference type="GO" id="GO:0008757">
    <property type="term" value="F:S-adenosylmethionine-dependent methyltransferase activity"/>
    <property type="evidence" value="ECO:0007669"/>
    <property type="project" value="InterPro"/>
</dbReference>
<organism evidence="2 3">
    <name type="scientific">Desulfomonile tiedjei</name>
    <dbReference type="NCBI Taxonomy" id="2358"/>
    <lineage>
        <taxon>Bacteria</taxon>
        <taxon>Pseudomonadati</taxon>
        <taxon>Thermodesulfobacteriota</taxon>
        <taxon>Desulfomonilia</taxon>
        <taxon>Desulfomonilales</taxon>
        <taxon>Desulfomonilaceae</taxon>
        <taxon>Desulfomonile</taxon>
    </lineage>
</organism>
<gene>
    <name evidence="2" type="ORF">HY912_14620</name>
</gene>
<comment type="caution">
    <text evidence="2">The sequence shown here is derived from an EMBL/GenBank/DDBJ whole genome shotgun (WGS) entry which is preliminary data.</text>
</comment>
<proteinExistence type="predicted"/>
<dbReference type="EMBL" id="JACRDE010000382">
    <property type="protein sequence ID" value="MBI5250721.1"/>
    <property type="molecule type" value="Genomic_DNA"/>
</dbReference>
<keyword evidence="2" id="KW-0489">Methyltransferase</keyword>
<protein>
    <submittedName>
        <fullName evidence="2">Class I SAM-dependent methyltransferase</fullName>
    </submittedName>
</protein>
<dbReference type="SUPFAM" id="SSF53335">
    <property type="entry name" value="S-adenosyl-L-methionine-dependent methyltransferases"/>
    <property type="match status" value="1"/>
</dbReference>
<evidence type="ECO:0000313" key="2">
    <source>
        <dbReference type="EMBL" id="MBI5250721.1"/>
    </source>
</evidence>
<dbReference type="InterPro" id="IPR013216">
    <property type="entry name" value="Methyltransf_11"/>
</dbReference>